<sequence length="44" mass="5093">MGWSAAERRTGYDGAIVFLLAAFDEAVFWLNPTNPLHNRFPRRK</sequence>
<name>M5TRD4_9BACT</name>
<dbReference type="Proteomes" id="UP000011885">
    <property type="component" value="Unassembled WGS sequence"/>
</dbReference>
<evidence type="ECO:0000313" key="1">
    <source>
        <dbReference type="EMBL" id="EMI51700.1"/>
    </source>
</evidence>
<protein>
    <submittedName>
        <fullName evidence="1">Uncharacterized protein</fullName>
    </submittedName>
</protein>
<proteinExistence type="predicted"/>
<organism evidence="1 2">
    <name type="scientific">Rhodopirellula sallentina SM41</name>
    <dbReference type="NCBI Taxonomy" id="1263870"/>
    <lineage>
        <taxon>Bacteria</taxon>
        <taxon>Pseudomonadati</taxon>
        <taxon>Planctomycetota</taxon>
        <taxon>Planctomycetia</taxon>
        <taxon>Pirellulales</taxon>
        <taxon>Pirellulaceae</taxon>
        <taxon>Rhodopirellula</taxon>
    </lineage>
</organism>
<gene>
    <name evidence="1" type="ORF">RSSM_06842</name>
</gene>
<reference evidence="1 2" key="1">
    <citation type="journal article" date="2013" name="Mar. Genomics">
        <title>Expression of sulfatases in Rhodopirellula baltica and the diversity of sulfatases in the genus Rhodopirellula.</title>
        <authorList>
            <person name="Wegner C.E."/>
            <person name="Richter-Heitmann T."/>
            <person name="Klindworth A."/>
            <person name="Klockow C."/>
            <person name="Richter M."/>
            <person name="Achstetter T."/>
            <person name="Glockner F.O."/>
            <person name="Harder J."/>
        </authorList>
    </citation>
    <scope>NUCLEOTIDE SEQUENCE [LARGE SCALE GENOMIC DNA]</scope>
    <source>
        <strain evidence="1 2">SM41</strain>
    </source>
</reference>
<keyword evidence="2" id="KW-1185">Reference proteome</keyword>
<evidence type="ECO:0000313" key="2">
    <source>
        <dbReference type="Proteomes" id="UP000011885"/>
    </source>
</evidence>
<accession>M5TRD4</accession>
<dbReference type="AlphaFoldDB" id="M5TRD4"/>
<dbReference type="EMBL" id="ANOH01000489">
    <property type="protein sequence ID" value="EMI51700.1"/>
    <property type="molecule type" value="Genomic_DNA"/>
</dbReference>
<comment type="caution">
    <text evidence="1">The sequence shown here is derived from an EMBL/GenBank/DDBJ whole genome shotgun (WGS) entry which is preliminary data.</text>
</comment>